<gene>
    <name evidence="3" type="ORF">AK812_SmicGene5409</name>
</gene>
<keyword evidence="1" id="KW-0175">Coiled coil</keyword>
<comment type="caution">
    <text evidence="3">The sequence shown here is derived from an EMBL/GenBank/DDBJ whole genome shotgun (WGS) entry which is preliminary data.</text>
</comment>
<feature type="transmembrane region" description="Helical" evidence="2">
    <location>
        <begin position="205"/>
        <end position="224"/>
    </location>
</feature>
<feature type="coiled-coil region" evidence="1">
    <location>
        <begin position="37"/>
        <end position="71"/>
    </location>
</feature>
<keyword evidence="2" id="KW-0812">Transmembrane</keyword>
<keyword evidence="2" id="KW-0472">Membrane</keyword>
<evidence type="ECO:0000313" key="4">
    <source>
        <dbReference type="Proteomes" id="UP000186817"/>
    </source>
</evidence>
<evidence type="ECO:0000313" key="3">
    <source>
        <dbReference type="EMBL" id="OLQ10849.1"/>
    </source>
</evidence>
<dbReference type="AlphaFoldDB" id="A0A1Q9ETW3"/>
<accession>A0A1Q9ETW3</accession>
<evidence type="ECO:0000256" key="2">
    <source>
        <dbReference type="SAM" id="Phobius"/>
    </source>
</evidence>
<dbReference type="EMBL" id="LSRX01000070">
    <property type="protein sequence ID" value="OLQ10849.1"/>
    <property type="molecule type" value="Genomic_DNA"/>
</dbReference>
<dbReference type="Proteomes" id="UP000186817">
    <property type="component" value="Unassembled WGS sequence"/>
</dbReference>
<proteinExistence type="predicted"/>
<keyword evidence="4" id="KW-1185">Reference proteome</keyword>
<feature type="transmembrane region" description="Helical" evidence="2">
    <location>
        <begin position="155"/>
        <end position="185"/>
    </location>
</feature>
<sequence>MVHEFSWPQEAELDLAEERLRLGEACLEDALRLVVPVDDGQAQLAEVVEELERQQASLEVAEAARDSLQDEASDILLLFHAAESRAAESPKDWSGRRQKVERPWKLPEKLRKVLQSFGAAFRRTDVDLYEWSFPVGSIQVFWSHSWHGDKYMKSLLLLLLYNGPAAAIAATISALLMMCLQIAGFLPGLRRVGKSALDQGVTMEFGPWCTATAGLVFLVVLLLGSPGA</sequence>
<organism evidence="3 4">
    <name type="scientific">Symbiodinium microadriaticum</name>
    <name type="common">Dinoflagellate</name>
    <name type="synonym">Zooxanthella microadriatica</name>
    <dbReference type="NCBI Taxonomy" id="2951"/>
    <lineage>
        <taxon>Eukaryota</taxon>
        <taxon>Sar</taxon>
        <taxon>Alveolata</taxon>
        <taxon>Dinophyceae</taxon>
        <taxon>Suessiales</taxon>
        <taxon>Symbiodiniaceae</taxon>
        <taxon>Symbiodinium</taxon>
    </lineage>
</organism>
<name>A0A1Q9ETW3_SYMMI</name>
<protein>
    <submittedName>
        <fullName evidence="3">Uncharacterized protein</fullName>
    </submittedName>
</protein>
<evidence type="ECO:0000256" key="1">
    <source>
        <dbReference type="SAM" id="Coils"/>
    </source>
</evidence>
<dbReference type="OrthoDB" id="10413304at2759"/>
<keyword evidence="2" id="KW-1133">Transmembrane helix</keyword>
<reference evidence="3 4" key="1">
    <citation type="submission" date="2016-02" db="EMBL/GenBank/DDBJ databases">
        <title>Genome analysis of coral dinoflagellate symbionts highlights evolutionary adaptations to a symbiotic lifestyle.</title>
        <authorList>
            <person name="Aranda M."/>
            <person name="Li Y."/>
            <person name="Liew Y.J."/>
            <person name="Baumgarten S."/>
            <person name="Simakov O."/>
            <person name="Wilson M."/>
            <person name="Piel J."/>
            <person name="Ashoor H."/>
            <person name="Bougouffa S."/>
            <person name="Bajic V.B."/>
            <person name="Ryu T."/>
            <person name="Ravasi T."/>
            <person name="Bayer T."/>
            <person name="Micklem G."/>
            <person name="Kim H."/>
            <person name="Bhak J."/>
            <person name="Lajeunesse T.C."/>
            <person name="Voolstra C.R."/>
        </authorList>
    </citation>
    <scope>NUCLEOTIDE SEQUENCE [LARGE SCALE GENOMIC DNA]</scope>
    <source>
        <strain evidence="3 4">CCMP2467</strain>
    </source>
</reference>